<dbReference type="GO" id="GO:0005840">
    <property type="term" value="C:ribosome"/>
    <property type="evidence" value="ECO:0007669"/>
    <property type="project" value="UniProtKB-KW"/>
</dbReference>
<keyword evidence="7" id="KW-0694">RNA-binding</keyword>
<dbReference type="OMA" id="NPMKELK"/>
<accession>A0A137P9R3</accession>
<dbReference type="EMBL" id="KQ964468">
    <property type="protein sequence ID" value="KXN71722.1"/>
    <property type="molecule type" value="Genomic_DNA"/>
</dbReference>
<proteinExistence type="inferred from homology"/>
<sequence>MSTEVAPKSSNPMRDIRIEKLVLNICVGESGDRLTRAAKVLEALTGQTPVYSKARLTVRSFSIRRNEKIAVHVTVRGAKAEEILERGLKVKEYELRDRNFSNNGNFGFGIQEHIDLGIKYDPSIGIYGLDFFVVLGRPGFRVGRRKRATARVGVQHRLVKGDALNWFKTKYDGVVLNK</sequence>
<dbReference type="InterPro" id="IPR031310">
    <property type="entry name" value="Ribosomal_uL5_N"/>
</dbReference>
<comment type="similarity">
    <text evidence="4 11">Belongs to the universal ribosomal protein uL5 family.</text>
</comment>
<organism evidence="14 15">
    <name type="scientific">Conidiobolus coronatus (strain ATCC 28846 / CBS 209.66 / NRRL 28638)</name>
    <name type="common">Delacroixia coronata</name>
    <dbReference type="NCBI Taxonomy" id="796925"/>
    <lineage>
        <taxon>Eukaryota</taxon>
        <taxon>Fungi</taxon>
        <taxon>Fungi incertae sedis</taxon>
        <taxon>Zoopagomycota</taxon>
        <taxon>Entomophthoromycotina</taxon>
        <taxon>Entomophthoromycetes</taxon>
        <taxon>Entomophthorales</taxon>
        <taxon>Ancylistaceae</taxon>
        <taxon>Conidiobolus</taxon>
    </lineage>
</organism>
<dbReference type="InterPro" id="IPR020929">
    <property type="entry name" value="Ribosomal_uL5_CS"/>
</dbReference>
<dbReference type="Proteomes" id="UP000070444">
    <property type="component" value="Unassembled WGS sequence"/>
</dbReference>
<protein>
    <submittedName>
        <fullName evidence="14">Ribosomal protein L11</fullName>
    </submittedName>
</protein>
<dbReference type="PROSITE" id="PS00358">
    <property type="entry name" value="RIBOSOMAL_L5"/>
    <property type="match status" value="1"/>
</dbReference>
<dbReference type="GO" id="GO:0006412">
    <property type="term" value="P:translation"/>
    <property type="evidence" value="ECO:0007669"/>
    <property type="project" value="InterPro"/>
</dbReference>
<keyword evidence="9" id="KW-0539">Nucleus</keyword>
<dbReference type="PIRSF" id="PIRSF002161">
    <property type="entry name" value="Ribosomal_L5"/>
    <property type="match status" value="1"/>
</dbReference>
<dbReference type="GO" id="GO:1990904">
    <property type="term" value="C:ribonucleoprotein complex"/>
    <property type="evidence" value="ECO:0007669"/>
    <property type="project" value="UniProtKB-KW"/>
</dbReference>
<evidence type="ECO:0000256" key="8">
    <source>
        <dbReference type="ARBA" id="ARBA00022980"/>
    </source>
</evidence>
<evidence type="ECO:0000256" key="7">
    <source>
        <dbReference type="ARBA" id="ARBA00022884"/>
    </source>
</evidence>
<evidence type="ECO:0000256" key="3">
    <source>
        <dbReference type="ARBA" id="ARBA00004496"/>
    </source>
</evidence>
<dbReference type="Gene3D" id="3.30.1440.10">
    <property type="match status" value="1"/>
</dbReference>
<dbReference type="GO" id="GO:0005737">
    <property type="term" value="C:cytoplasm"/>
    <property type="evidence" value="ECO:0007669"/>
    <property type="project" value="UniProtKB-SubCell"/>
</dbReference>
<feature type="domain" description="Large ribosomal subunit protein uL5 N-terminal" evidence="12">
    <location>
        <begin position="11"/>
        <end position="64"/>
    </location>
</feature>
<dbReference type="Pfam" id="PF00281">
    <property type="entry name" value="Ribosomal_L5"/>
    <property type="match status" value="1"/>
</dbReference>
<evidence type="ECO:0000313" key="15">
    <source>
        <dbReference type="Proteomes" id="UP000070444"/>
    </source>
</evidence>
<evidence type="ECO:0000259" key="12">
    <source>
        <dbReference type="Pfam" id="PF00281"/>
    </source>
</evidence>
<feature type="domain" description="Large ribosomal subunit protein uL5 C-terminal" evidence="13">
    <location>
        <begin position="68"/>
        <end position="158"/>
    </location>
</feature>
<dbReference type="AlphaFoldDB" id="A0A137P9R3"/>
<evidence type="ECO:0000313" key="14">
    <source>
        <dbReference type="EMBL" id="KXN71722.1"/>
    </source>
</evidence>
<keyword evidence="10 11" id="KW-0687">Ribonucleoprotein</keyword>
<keyword evidence="15" id="KW-1185">Reference proteome</keyword>
<dbReference type="PANTHER" id="PTHR11994">
    <property type="entry name" value="60S RIBOSOMAL PROTEIN L11-RELATED"/>
    <property type="match status" value="1"/>
</dbReference>
<dbReference type="NCBIfam" id="NF003258">
    <property type="entry name" value="PRK04219.1"/>
    <property type="match status" value="1"/>
</dbReference>
<reference evidence="14 15" key="1">
    <citation type="journal article" date="2015" name="Genome Biol. Evol.">
        <title>Phylogenomic analyses indicate that early fungi evolved digesting cell walls of algal ancestors of land plants.</title>
        <authorList>
            <person name="Chang Y."/>
            <person name="Wang S."/>
            <person name="Sekimoto S."/>
            <person name="Aerts A.L."/>
            <person name="Choi C."/>
            <person name="Clum A."/>
            <person name="LaButti K.M."/>
            <person name="Lindquist E.A."/>
            <person name="Yee Ngan C."/>
            <person name="Ohm R.A."/>
            <person name="Salamov A.A."/>
            <person name="Grigoriev I.V."/>
            <person name="Spatafora J.W."/>
            <person name="Berbee M.L."/>
        </authorList>
    </citation>
    <scope>NUCLEOTIDE SEQUENCE [LARGE SCALE GENOMIC DNA]</scope>
    <source>
        <strain evidence="14 15">NRRL 28638</strain>
    </source>
</reference>
<comment type="subcellular location">
    <subcellularLocation>
        <location evidence="3">Cytoplasm</location>
    </subcellularLocation>
    <subcellularLocation>
        <location evidence="2">Nucleus</location>
    </subcellularLocation>
</comment>
<evidence type="ECO:0000256" key="6">
    <source>
        <dbReference type="ARBA" id="ARBA00022730"/>
    </source>
</evidence>
<evidence type="ECO:0000256" key="4">
    <source>
        <dbReference type="ARBA" id="ARBA00008553"/>
    </source>
</evidence>
<keyword evidence="6" id="KW-0699">rRNA-binding</keyword>
<dbReference type="InterPro" id="IPR002132">
    <property type="entry name" value="Ribosomal_uL5"/>
</dbReference>
<dbReference type="InterPro" id="IPR031309">
    <property type="entry name" value="Ribosomal_uL5_C"/>
</dbReference>
<evidence type="ECO:0000256" key="9">
    <source>
        <dbReference type="ARBA" id="ARBA00023242"/>
    </source>
</evidence>
<evidence type="ECO:0000256" key="11">
    <source>
        <dbReference type="RuleBase" id="RU003930"/>
    </source>
</evidence>
<evidence type="ECO:0000259" key="13">
    <source>
        <dbReference type="Pfam" id="PF00673"/>
    </source>
</evidence>
<comment type="function">
    <text evidence="1">Component of the ribosome, a large ribonucleoprotein complex responsible for the synthesis of proteins in the cell. The small ribosomal subunit (SSU) binds messenger RNAs (mRNAs) and translates the encoded message by selecting cognate aminoacyl-transfer RNA (tRNA) molecules. The large subunit (LSU) contains the ribosomal catalytic site termed the peptidyl transferase center (PTC), which catalyzes the formation of peptide bonds, thereby polymerizing the amino acids delivered by tRNAs into a polypeptide chain. The nascent polypeptides leave the ribosome through a tunnel in the LSU and interact with protein factors that function in enzymatic processing, targeting, and the membrane insertion of nascent chains at the exit of the ribosomal tunnel.</text>
</comment>
<keyword evidence="5" id="KW-0963">Cytoplasm</keyword>
<evidence type="ECO:0000256" key="5">
    <source>
        <dbReference type="ARBA" id="ARBA00022490"/>
    </source>
</evidence>
<dbReference type="SUPFAM" id="SSF55282">
    <property type="entry name" value="RL5-like"/>
    <property type="match status" value="1"/>
</dbReference>
<dbReference type="FunFam" id="3.30.1440.10:FF:000004">
    <property type="entry name" value="60S ribosomal protein L11, putative"/>
    <property type="match status" value="1"/>
</dbReference>
<dbReference type="STRING" id="796925.A0A137P9R3"/>
<evidence type="ECO:0000256" key="1">
    <source>
        <dbReference type="ARBA" id="ARBA00004021"/>
    </source>
</evidence>
<dbReference type="InterPro" id="IPR022803">
    <property type="entry name" value="Ribosomal_uL5_dom_sf"/>
</dbReference>
<keyword evidence="8 11" id="KW-0689">Ribosomal protein</keyword>
<dbReference type="GO" id="GO:0005634">
    <property type="term" value="C:nucleus"/>
    <property type="evidence" value="ECO:0007669"/>
    <property type="project" value="UniProtKB-SubCell"/>
</dbReference>
<dbReference type="GO" id="GO:0019843">
    <property type="term" value="F:rRNA binding"/>
    <property type="evidence" value="ECO:0007669"/>
    <property type="project" value="UniProtKB-KW"/>
</dbReference>
<dbReference type="InterPro" id="IPR057266">
    <property type="entry name" value="Ribosomal_uL5_euk/arc-type"/>
</dbReference>
<dbReference type="Pfam" id="PF00673">
    <property type="entry name" value="Ribosomal_L5_C"/>
    <property type="match status" value="1"/>
</dbReference>
<evidence type="ECO:0000256" key="10">
    <source>
        <dbReference type="ARBA" id="ARBA00023274"/>
    </source>
</evidence>
<dbReference type="GO" id="GO:0003735">
    <property type="term" value="F:structural constituent of ribosome"/>
    <property type="evidence" value="ECO:0007669"/>
    <property type="project" value="InterPro"/>
</dbReference>
<dbReference type="OrthoDB" id="1734943at2759"/>
<evidence type="ECO:0000256" key="2">
    <source>
        <dbReference type="ARBA" id="ARBA00004123"/>
    </source>
</evidence>
<name>A0A137P9R3_CONC2</name>
<gene>
    <name evidence="14" type="ORF">CONCODRAFT_78166</name>
</gene>